<dbReference type="GO" id="GO:0016491">
    <property type="term" value="F:oxidoreductase activity"/>
    <property type="evidence" value="ECO:0007669"/>
    <property type="project" value="UniProtKB-KW"/>
</dbReference>
<protein>
    <submittedName>
        <fullName evidence="3">WW domain-containing oxidoreductase</fullName>
    </submittedName>
</protein>
<comment type="caution">
    <text evidence="3">The sequence shown here is derived from an EMBL/GenBank/DDBJ whole genome shotgun (WGS) entry which is preliminary data.</text>
</comment>
<sequence length="389" mass="42874">MIRYVRKAYRGPIALSQYCRPNLFVFAKPSILTYLVTKPYPAYPTYLHTHTTTAIIMSRYAEAHKQMGGPGDARPTAMQIIRDNGLEGDGLKGKVILITGCSSGIGIETARALASTGARLFLAVRDLDKGRSTCGSFLEPGRVELIHLDTADLASVRACAAEFLKKSPTLNILIANAAVMATPTRVETKDGFEHQLATNYLGHFLLFYLLKDALLKGSTPAFNSRLVNVASSGHHSSEIIFDDFQLQKEGAYEPFKAYGQSKTAQIYLSNYVDRVYGPKGLHALSLMPGGIATTLQQHMPDAVHKDMVNPESRTYRWMKSPEQGAATTVLAAVGTEWEGKGGKYLEDCRESRTQPLIPGVMGYKEYIYDAEKEDKTWALTLKTLGLEEH</sequence>
<keyword evidence="2" id="KW-0560">Oxidoreductase</keyword>
<dbReference type="Proteomes" id="UP001301769">
    <property type="component" value="Unassembled WGS sequence"/>
</dbReference>
<dbReference type="AlphaFoldDB" id="A0AAN6Y260"/>
<dbReference type="Pfam" id="PF00106">
    <property type="entry name" value="adh_short"/>
    <property type="match status" value="1"/>
</dbReference>
<name>A0AAN6Y260_9PEZI</name>
<dbReference type="EMBL" id="MU858164">
    <property type="protein sequence ID" value="KAK4210838.1"/>
    <property type="molecule type" value="Genomic_DNA"/>
</dbReference>
<reference evidence="3" key="1">
    <citation type="journal article" date="2023" name="Mol. Phylogenet. Evol.">
        <title>Genome-scale phylogeny and comparative genomics of the fungal order Sordariales.</title>
        <authorList>
            <person name="Hensen N."/>
            <person name="Bonometti L."/>
            <person name="Westerberg I."/>
            <person name="Brannstrom I.O."/>
            <person name="Guillou S."/>
            <person name="Cros-Aarteil S."/>
            <person name="Calhoun S."/>
            <person name="Haridas S."/>
            <person name="Kuo A."/>
            <person name="Mondo S."/>
            <person name="Pangilinan J."/>
            <person name="Riley R."/>
            <person name="LaButti K."/>
            <person name="Andreopoulos B."/>
            <person name="Lipzen A."/>
            <person name="Chen C."/>
            <person name="Yan M."/>
            <person name="Daum C."/>
            <person name="Ng V."/>
            <person name="Clum A."/>
            <person name="Steindorff A."/>
            <person name="Ohm R.A."/>
            <person name="Martin F."/>
            <person name="Silar P."/>
            <person name="Natvig D.O."/>
            <person name="Lalanne C."/>
            <person name="Gautier V."/>
            <person name="Ament-Velasquez S.L."/>
            <person name="Kruys A."/>
            <person name="Hutchinson M.I."/>
            <person name="Powell A.J."/>
            <person name="Barry K."/>
            <person name="Miller A.N."/>
            <person name="Grigoriev I.V."/>
            <person name="Debuchy R."/>
            <person name="Gladieux P."/>
            <person name="Hiltunen Thoren M."/>
            <person name="Johannesson H."/>
        </authorList>
    </citation>
    <scope>NUCLEOTIDE SEQUENCE</scope>
    <source>
        <strain evidence="3">PSN293</strain>
    </source>
</reference>
<dbReference type="InterPro" id="IPR036291">
    <property type="entry name" value="NAD(P)-bd_dom_sf"/>
</dbReference>
<proteinExistence type="inferred from homology"/>
<comment type="similarity">
    <text evidence="1">Belongs to the short-chain dehydrogenases/reductases (SDR) family.</text>
</comment>
<accession>A0AAN6Y260</accession>
<dbReference type="Gene3D" id="3.40.50.720">
    <property type="entry name" value="NAD(P)-binding Rossmann-like Domain"/>
    <property type="match status" value="1"/>
</dbReference>
<dbReference type="SUPFAM" id="SSF51735">
    <property type="entry name" value="NAD(P)-binding Rossmann-fold domains"/>
    <property type="match status" value="1"/>
</dbReference>
<dbReference type="PANTHER" id="PTHR24320">
    <property type="entry name" value="RETINOL DEHYDROGENASE"/>
    <property type="match status" value="1"/>
</dbReference>
<gene>
    <name evidence="3" type="ORF">QBC37DRAFT_428082</name>
</gene>
<evidence type="ECO:0000256" key="1">
    <source>
        <dbReference type="ARBA" id="ARBA00006484"/>
    </source>
</evidence>
<dbReference type="InterPro" id="IPR002347">
    <property type="entry name" value="SDR_fam"/>
</dbReference>
<reference evidence="3" key="2">
    <citation type="submission" date="2023-05" db="EMBL/GenBank/DDBJ databases">
        <authorList>
            <consortium name="Lawrence Berkeley National Laboratory"/>
            <person name="Steindorff A."/>
            <person name="Hensen N."/>
            <person name="Bonometti L."/>
            <person name="Westerberg I."/>
            <person name="Brannstrom I.O."/>
            <person name="Guillou S."/>
            <person name="Cros-Aarteil S."/>
            <person name="Calhoun S."/>
            <person name="Haridas S."/>
            <person name="Kuo A."/>
            <person name="Mondo S."/>
            <person name="Pangilinan J."/>
            <person name="Riley R."/>
            <person name="Labutti K."/>
            <person name="Andreopoulos B."/>
            <person name="Lipzen A."/>
            <person name="Chen C."/>
            <person name="Yanf M."/>
            <person name="Daum C."/>
            <person name="Ng V."/>
            <person name="Clum A."/>
            <person name="Ohm R."/>
            <person name="Martin F."/>
            <person name="Silar P."/>
            <person name="Natvig D."/>
            <person name="Lalanne C."/>
            <person name="Gautier V."/>
            <person name="Ament-Velasquez S.L."/>
            <person name="Kruys A."/>
            <person name="Hutchinson M.I."/>
            <person name="Powell A.J."/>
            <person name="Barry K."/>
            <person name="Miller A.N."/>
            <person name="Grigoriev I.V."/>
            <person name="Debuchy R."/>
            <person name="Gladieux P."/>
            <person name="Thoren M.H."/>
            <person name="Johannesson H."/>
        </authorList>
    </citation>
    <scope>NUCLEOTIDE SEQUENCE</scope>
    <source>
        <strain evidence="3">PSN293</strain>
    </source>
</reference>
<evidence type="ECO:0000313" key="4">
    <source>
        <dbReference type="Proteomes" id="UP001301769"/>
    </source>
</evidence>
<evidence type="ECO:0000313" key="3">
    <source>
        <dbReference type="EMBL" id="KAK4210838.1"/>
    </source>
</evidence>
<evidence type="ECO:0000256" key="2">
    <source>
        <dbReference type="ARBA" id="ARBA00023002"/>
    </source>
</evidence>
<dbReference type="PANTHER" id="PTHR24320:SF272">
    <property type="entry name" value="NAD(P)-BINDING ROSSMANN-FOLD SUPERFAMILY PROTEIN"/>
    <property type="match status" value="1"/>
</dbReference>
<keyword evidence="4" id="KW-1185">Reference proteome</keyword>
<dbReference type="PRINTS" id="PR00081">
    <property type="entry name" value="GDHRDH"/>
</dbReference>
<organism evidence="3 4">
    <name type="scientific">Rhypophila decipiens</name>
    <dbReference type="NCBI Taxonomy" id="261697"/>
    <lineage>
        <taxon>Eukaryota</taxon>
        <taxon>Fungi</taxon>
        <taxon>Dikarya</taxon>
        <taxon>Ascomycota</taxon>
        <taxon>Pezizomycotina</taxon>
        <taxon>Sordariomycetes</taxon>
        <taxon>Sordariomycetidae</taxon>
        <taxon>Sordariales</taxon>
        <taxon>Naviculisporaceae</taxon>
        <taxon>Rhypophila</taxon>
    </lineage>
</organism>